<accession>A0A7J7I8M5</accession>
<feature type="region of interest" description="Disordered" evidence="1">
    <location>
        <begin position="1"/>
        <end position="42"/>
    </location>
</feature>
<sequence>MAKHQETLANSSMMELSQAVSEMLRGGSTGGEEEDERVKSTPLLKREEIEAVIQKTDDLRLRTLKEVMDILSAI</sequence>
<proteinExistence type="predicted"/>
<evidence type="ECO:0000313" key="3">
    <source>
        <dbReference type="Proteomes" id="UP000593564"/>
    </source>
</evidence>
<reference evidence="3" key="1">
    <citation type="journal article" date="2020" name="Nat. Commun.">
        <title>Genome assembly of wild tea tree DASZ reveals pedigree and selection history of tea varieties.</title>
        <authorList>
            <person name="Zhang W."/>
            <person name="Zhang Y."/>
            <person name="Qiu H."/>
            <person name="Guo Y."/>
            <person name="Wan H."/>
            <person name="Zhang X."/>
            <person name="Scossa F."/>
            <person name="Alseekh S."/>
            <person name="Zhang Q."/>
            <person name="Wang P."/>
            <person name="Xu L."/>
            <person name="Schmidt M.H."/>
            <person name="Jia X."/>
            <person name="Li D."/>
            <person name="Zhu A."/>
            <person name="Guo F."/>
            <person name="Chen W."/>
            <person name="Ni D."/>
            <person name="Usadel B."/>
            <person name="Fernie A.R."/>
            <person name="Wen W."/>
        </authorList>
    </citation>
    <scope>NUCLEOTIDE SEQUENCE [LARGE SCALE GENOMIC DNA]</scope>
    <source>
        <strain evidence="3">cv. G240</strain>
    </source>
</reference>
<evidence type="ECO:0000313" key="2">
    <source>
        <dbReference type="EMBL" id="KAF5960744.1"/>
    </source>
</evidence>
<dbReference type="Proteomes" id="UP000593564">
    <property type="component" value="Unassembled WGS sequence"/>
</dbReference>
<evidence type="ECO:0000256" key="1">
    <source>
        <dbReference type="SAM" id="MobiDB-lite"/>
    </source>
</evidence>
<organism evidence="2 3">
    <name type="scientific">Camellia sinensis</name>
    <name type="common">Tea plant</name>
    <name type="synonym">Thea sinensis</name>
    <dbReference type="NCBI Taxonomy" id="4442"/>
    <lineage>
        <taxon>Eukaryota</taxon>
        <taxon>Viridiplantae</taxon>
        <taxon>Streptophyta</taxon>
        <taxon>Embryophyta</taxon>
        <taxon>Tracheophyta</taxon>
        <taxon>Spermatophyta</taxon>
        <taxon>Magnoliopsida</taxon>
        <taxon>eudicotyledons</taxon>
        <taxon>Gunneridae</taxon>
        <taxon>Pentapetalae</taxon>
        <taxon>asterids</taxon>
        <taxon>Ericales</taxon>
        <taxon>Theaceae</taxon>
        <taxon>Camellia</taxon>
    </lineage>
</organism>
<dbReference type="AlphaFoldDB" id="A0A7J7I8M5"/>
<feature type="compositionally biased region" description="Polar residues" evidence="1">
    <location>
        <begin position="7"/>
        <end position="20"/>
    </location>
</feature>
<reference evidence="2 3" key="2">
    <citation type="submission" date="2020-07" db="EMBL/GenBank/DDBJ databases">
        <title>Genome assembly of wild tea tree DASZ reveals pedigree and selection history of tea varieties.</title>
        <authorList>
            <person name="Zhang W."/>
        </authorList>
    </citation>
    <scope>NUCLEOTIDE SEQUENCE [LARGE SCALE GENOMIC DNA]</scope>
    <source>
        <strain evidence="3">cv. G240</strain>
        <tissue evidence="2">Leaf</tissue>
    </source>
</reference>
<gene>
    <name evidence="2" type="ORF">HYC85_001953</name>
</gene>
<name>A0A7J7I8M5_CAMSI</name>
<keyword evidence="3" id="KW-1185">Reference proteome</keyword>
<comment type="caution">
    <text evidence="2">The sequence shown here is derived from an EMBL/GenBank/DDBJ whole genome shotgun (WGS) entry which is preliminary data.</text>
</comment>
<dbReference type="EMBL" id="JACBKZ010000001">
    <property type="protein sequence ID" value="KAF5960744.1"/>
    <property type="molecule type" value="Genomic_DNA"/>
</dbReference>
<protein>
    <submittedName>
        <fullName evidence="2">Uncharacterized protein</fullName>
    </submittedName>
</protein>